<comment type="caution">
    <text evidence="1">The sequence shown here is derived from an EMBL/GenBank/DDBJ whole genome shotgun (WGS) entry which is preliminary data.</text>
</comment>
<keyword evidence="2" id="KW-1185">Reference proteome</keyword>
<sequence>MSESWWAQASADRTLTRRRLAVLWSRAAAAPKPRHKEFVDELKGWSGQLGDGREWVRAKYGSLAAFLARTDSAQDEPTGWLGVSRMYADYGDPLARFTAQFAAAAHEYRPRGLPHKLGDSVKCYELQVPPTVRAAMVRQHGGDGAGGVLDSAAAADDFVADPDRHHDDYRVLAMRRYASVLLEKLADFADDPRAQAAFAEQIAALAVFGDPERPPRAPLPEEHARAEQMLGAQIRADRRLREDPDLPEAYRRARATLLRWQVEGRELVDARIIYRKLTSARLDAGRAQRRVARSEVLVDAEMLSAHADLAVEATEYREIRDAQILSRARACLSGYRAPKPDGTGDCWEKSLALGLLAAPGELLPASADPAELVRTAWEQRCAETRAGRPEGAVSASAETAACLVDALLFLAVGQVTQVRDRPELYRGAEAARRMAVRHAAAEATLESHGFTERVPR</sequence>
<protein>
    <submittedName>
        <fullName evidence="1">Uncharacterized protein</fullName>
    </submittedName>
</protein>
<name>A0ABS0D695_9NOCA</name>
<dbReference type="Proteomes" id="UP000707731">
    <property type="component" value="Unassembled WGS sequence"/>
</dbReference>
<reference evidence="1 2" key="1">
    <citation type="submission" date="2020-10" db="EMBL/GenBank/DDBJ databases">
        <title>Identification of Nocardia species via Next-generation sequencing and recognition of intraspecies genetic diversity.</title>
        <authorList>
            <person name="Li P."/>
            <person name="Li P."/>
            <person name="Lu B."/>
        </authorList>
    </citation>
    <scope>NUCLEOTIDE SEQUENCE [LARGE SCALE GENOMIC DNA]</scope>
    <source>
        <strain evidence="1 2">BJ06-0143</strain>
    </source>
</reference>
<organism evidence="1 2">
    <name type="scientific">Nocardia higoensis</name>
    <dbReference type="NCBI Taxonomy" id="228599"/>
    <lineage>
        <taxon>Bacteria</taxon>
        <taxon>Bacillati</taxon>
        <taxon>Actinomycetota</taxon>
        <taxon>Actinomycetes</taxon>
        <taxon>Mycobacteriales</taxon>
        <taxon>Nocardiaceae</taxon>
        <taxon>Nocardia</taxon>
    </lineage>
</organism>
<dbReference type="RefSeq" id="WP_195000136.1">
    <property type="nucleotide sequence ID" value="NZ_JADLQN010000001.1"/>
</dbReference>
<accession>A0ABS0D695</accession>
<evidence type="ECO:0000313" key="2">
    <source>
        <dbReference type="Proteomes" id="UP000707731"/>
    </source>
</evidence>
<dbReference type="EMBL" id="JADLQN010000001">
    <property type="protein sequence ID" value="MBF6353192.1"/>
    <property type="molecule type" value="Genomic_DNA"/>
</dbReference>
<evidence type="ECO:0000313" key="1">
    <source>
        <dbReference type="EMBL" id="MBF6353192.1"/>
    </source>
</evidence>
<proteinExistence type="predicted"/>
<gene>
    <name evidence="1" type="ORF">IU449_01275</name>
</gene>